<dbReference type="Proteomes" id="UP001234178">
    <property type="component" value="Unassembled WGS sequence"/>
</dbReference>
<gene>
    <name evidence="1" type="ORF">OUZ56_014688</name>
</gene>
<accession>A0ABR0AKI2</accession>
<evidence type="ECO:0000313" key="1">
    <source>
        <dbReference type="EMBL" id="KAK4025632.1"/>
    </source>
</evidence>
<comment type="caution">
    <text evidence="1">The sequence shown here is derived from an EMBL/GenBank/DDBJ whole genome shotgun (WGS) entry which is preliminary data.</text>
</comment>
<proteinExistence type="predicted"/>
<sequence length="72" mass="8596">MFLKLISDSALQRIRTDVDQELASIYYVEQTCVVLLGFGRHFGLRKLVHRNIMRFPHPNNNFDTHKRFKFCL</sequence>
<keyword evidence="2" id="KW-1185">Reference proteome</keyword>
<name>A0ABR0AKI2_9CRUS</name>
<reference evidence="1 2" key="1">
    <citation type="journal article" date="2023" name="Nucleic Acids Res.">
        <title>The hologenome of Daphnia magna reveals possible DNA methylation and microbiome-mediated evolution of the host genome.</title>
        <authorList>
            <person name="Chaturvedi A."/>
            <person name="Li X."/>
            <person name="Dhandapani V."/>
            <person name="Marshall H."/>
            <person name="Kissane S."/>
            <person name="Cuenca-Cambronero M."/>
            <person name="Asole G."/>
            <person name="Calvet F."/>
            <person name="Ruiz-Romero M."/>
            <person name="Marangio P."/>
            <person name="Guigo R."/>
            <person name="Rago D."/>
            <person name="Mirbahai L."/>
            <person name="Eastwood N."/>
            <person name="Colbourne J.K."/>
            <person name="Zhou J."/>
            <person name="Mallon E."/>
            <person name="Orsini L."/>
        </authorList>
    </citation>
    <scope>NUCLEOTIDE SEQUENCE [LARGE SCALE GENOMIC DNA]</scope>
    <source>
        <strain evidence="1">LRV0_1</strain>
    </source>
</reference>
<evidence type="ECO:0000313" key="2">
    <source>
        <dbReference type="Proteomes" id="UP001234178"/>
    </source>
</evidence>
<dbReference type="EMBL" id="JAOYFB010000038">
    <property type="protein sequence ID" value="KAK4025632.1"/>
    <property type="molecule type" value="Genomic_DNA"/>
</dbReference>
<protein>
    <submittedName>
        <fullName evidence="1">Uncharacterized protein</fullName>
    </submittedName>
</protein>
<organism evidence="1 2">
    <name type="scientific">Daphnia magna</name>
    <dbReference type="NCBI Taxonomy" id="35525"/>
    <lineage>
        <taxon>Eukaryota</taxon>
        <taxon>Metazoa</taxon>
        <taxon>Ecdysozoa</taxon>
        <taxon>Arthropoda</taxon>
        <taxon>Crustacea</taxon>
        <taxon>Branchiopoda</taxon>
        <taxon>Diplostraca</taxon>
        <taxon>Cladocera</taxon>
        <taxon>Anomopoda</taxon>
        <taxon>Daphniidae</taxon>
        <taxon>Daphnia</taxon>
    </lineage>
</organism>